<evidence type="ECO:0000313" key="4">
    <source>
        <dbReference type="EMBL" id="OUN88809.1"/>
    </source>
</evidence>
<dbReference type="Gene3D" id="1.10.260.40">
    <property type="entry name" value="lambda repressor-like DNA-binding domains"/>
    <property type="match status" value="1"/>
</dbReference>
<reference evidence="5" key="1">
    <citation type="submission" date="2017-04" db="EMBL/GenBank/DDBJ databases">
        <title>Function of individual gut microbiota members based on whole genome sequencing of pure cultures obtained from chicken caecum.</title>
        <authorList>
            <person name="Medvecky M."/>
            <person name="Cejkova D."/>
            <person name="Polansky O."/>
            <person name="Karasova D."/>
            <person name="Kubasova T."/>
            <person name="Cizek A."/>
            <person name="Rychlik I."/>
        </authorList>
    </citation>
    <scope>NUCLEOTIDE SEQUENCE [LARGE SCALE GENOMIC DNA]</scope>
    <source>
        <strain evidence="5">An5</strain>
    </source>
</reference>
<dbReference type="InterPro" id="IPR001387">
    <property type="entry name" value="Cro/C1-type_HTH"/>
</dbReference>
<proteinExistence type="predicted"/>
<dbReference type="Pfam" id="PF01381">
    <property type="entry name" value="HTH_3"/>
    <property type="match status" value="1"/>
</dbReference>
<evidence type="ECO:0000256" key="2">
    <source>
        <dbReference type="SAM" id="Phobius"/>
    </source>
</evidence>
<keyword evidence="2" id="KW-1133">Transmembrane helix</keyword>
<dbReference type="CDD" id="cd00093">
    <property type="entry name" value="HTH_XRE"/>
    <property type="match status" value="1"/>
</dbReference>
<name>A0A1Y3Y0A8_9ACTN</name>
<feature type="transmembrane region" description="Helical" evidence="2">
    <location>
        <begin position="6"/>
        <end position="37"/>
    </location>
</feature>
<dbReference type="AlphaFoldDB" id="A0A1Y3Y0A8"/>
<dbReference type="InterPro" id="IPR010982">
    <property type="entry name" value="Lambda_DNA-bd_dom_sf"/>
</dbReference>
<evidence type="ECO:0000259" key="3">
    <source>
        <dbReference type="PROSITE" id="PS50943"/>
    </source>
</evidence>
<dbReference type="SUPFAM" id="SSF47413">
    <property type="entry name" value="lambda repressor-like DNA-binding domains"/>
    <property type="match status" value="1"/>
</dbReference>
<sequence length="119" mass="13550">MYPSAYELFIIFTILVVNVLPWLLFVVAAVLAIRWFVRQERARKDAQTVAVRRSLGEALRAERERCRMTQEFVAQHVGVSRQAVSKWEQGTSEPSTTNLIKLAKLYDVDPADLLRSVSG</sequence>
<evidence type="ECO:0000256" key="1">
    <source>
        <dbReference type="ARBA" id="ARBA00023125"/>
    </source>
</evidence>
<gene>
    <name evidence="4" type="ORF">B5G02_04380</name>
</gene>
<dbReference type="SMART" id="SM00530">
    <property type="entry name" value="HTH_XRE"/>
    <property type="match status" value="1"/>
</dbReference>
<keyword evidence="2" id="KW-0812">Transmembrane</keyword>
<keyword evidence="1" id="KW-0238">DNA-binding</keyword>
<dbReference type="PANTHER" id="PTHR46558">
    <property type="entry name" value="TRACRIPTIONAL REGULATORY PROTEIN-RELATED-RELATED"/>
    <property type="match status" value="1"/>
</dbReference>
<dbReference type="PROSITE" id="PS50943">
    <property type="entry name" value="HTH_CROC1"/>
    <property type="match status" value="1"/>
</dbReference>
<organism evidence="4 5">
    <name type="scientific">[Collinsella] massiliensis</name>
    <dbReference type="NCBI Taxonomy" id="1232426"/>
    <lineage>
        <taxon>Bacteria</taxon>
        <taxon>Bacillati</taxon>
        <taxon>Actinomycetota</taxon>
        <taxon>Coriobacteriia</taxon>
        <taxon>Coriobacteriales</taxon>
        <taxon>Coriobacteriaceae</taxon>
        <taxon>Enorma</taxon>
    </lineage>
</organism>
<evidence type="ECO:0000313" key="5">
    <source>
        <dbReference type="Proteomes" id="UP000195781"/>
    </source>
</evidence>
<dbReference type="GO" id="GO:0003677">
    <property type="term" value="F:DNA binding"/>
    <property type="evidence" value="ECO:0007669"/>
    <property type="project" value="UniProtKB-KW"/>
</dbReference>
<dbReference type="EMBL" id="NFIE01000008">
    <property type="protein sequence ID" value="OUN88809.1"/>
    <property type="molecule type" value="Genomic_DNA"/>
</dbReference>
<dbReference type="PANTHER" id="PTHR46558:SF4">
    <property type="entry name" value="DNA-BIDING PHAGE PROTEIN"/>
    <property type="match status" value="1"/>
</dbReference>
<feature type="domain" description="HTH cro/C1-type" evidence="3">
    <location>
        <begin position="59"/>
        <end position="113"/>
    </location>
</feature>
<dbReference type="Proteomes" id="UP000195781">
    <property type="component" value="Unassembled WGS sequence"/>
</dbReference>
<comment type="caution">
    <text evidence="4">The sequence shown here is derived from an EMBL/GenBank/DDBJ whole genome shotgun (WGS) entry which is preliminary data.</text>
</comment>
<keyword evidence="2" id="KW-0472">Membrane</keyword>
<dbReference type="RefSeq" id="WP_019239565.1">
    <property type="nucleotide sequence ID" value="NZ_CABKRW010000058.1"/>
</dbReference>
<keyword evidence="5" id="KW-1185">Reference proteome</keyword>
<protein>
    <submittedName>
        <fullName evidence="4">Transcriptional regulator</fullName>
    </submittedName>
</protein>
<dbReference type="OrthoDB" id="9801008at2"/>
<accession>A0A1Y3Y0A8</accession>